<dbReference type="Pfam" id="PF17775">
    <property type="entry name" value="YchJ_M-like"/>
    <property type="match status" value="1"/>
</dbReference>
<dbReference type="InterPro" id="IPR004027">
    <property type="entry name" value="SEC_C_motif"/>
</dbReference>
<dbReference type="InterPro" id="IPR048469">
    <property type="entry name" value="YchJ-like_M"/>
</dbReference>
<reference evidence="3" key="1">
    <citation type="journal article" date="2019" name="Int. J. Syst. Evol. Microbiol.">
        <title>The Global Catalogue of Microorganisms (GCM) 10K type strain sequencing project: providing services to taxonomists for standard genome sequencing and annotation.</title>
        <authorList>
            <consortium name="The Broad Institute Genomics Platform"/>
            <consortium name="The Broad Institute Genome Sequencing Center for Infectious Disease"/>
            <person name="Wu L."/>
            <person name="Ma J."/>
        </authorList>
    </citation>
    <scope>NUCLEOTIDE SEQUENCE [LARGE SCALE GENOMIC DNA]</scope>
    <source>
        <strain evidence="3">CCUG 59858</strain>
    </source>
</reference>
<dbReference type="EMBL" id="JBHSAB010000020">
    <property type="protein sequence ID" value="MFC3909114.1"/>
    <property type="molecule type" value="Genomic_DNA"/>
</dbReference>
<dbReference type="SUPFAM" id="SSF103642">
    <property type="entry name" value="Sec-C motif"/>
    <property type="match status" value="1"/>
</dbReference>
<dbReference type="RefSeq" id="WP_382343031.1">
    <property type="nucleotide sequence ID" value="NZ_JBHSAB010000020.1"/>
</dbReference>
<evidence type="ECO:0000313" key="3">
    <source>
        <dbReference type="Proteomes" id="UP001595758"/>
    </source>
</evidence>
<dbReference type="Proteomes" id="UP001595758">
    <property type="component" value="Unassembled WGS sequence"/>
</dbReference>
<gene>
    <name evidence="2" type="ORF">ACFORL_08505</name>
</gene>
<dbReference type="SUPFAM" id="SSF54427">
    <property type="entry name" value="NTF2-like"/>
    <property type="match status" value="1"/>
</dbReference>
<dbReference type="PANTHER" id="PTHR33747">
    <property type="entry name" value="UPF0225 PROTEIN SCO1677"/>
    <property type="match status" value="1"/>
</dbReference>
<organism evidence="2 3">
    <name type="scientific">Legionella dresdenensis</name>
    <dbReference type="NCBI Taxonomy" id="450200"/>
    <lineage>
        <taxon>Bacteria</taxon>
        <taxon>Pseudomonadati</taxon>
        <taxon>Pseudomonadota</taxon>
        <taxon>Gammaproteobacteria</taxon>
        <taxon>Legionellales</taxon>
        <taxon>Legionellaceae</taxon>
        <taxon>Legionella</taxon>
    </lineage>
</organism>
<feature type="domain" description="YchJ-like middle NTF2-like" evidence="1">
    <location>
        <begin position="28"/>
        <end position="125"/>
    </location>
</feature>
<accession>A0ABV8CGK1</accession>
<protein>
    <submittedName>
        <fullName evidence="2">YchJ family protein</fullName>
    </submittedName>
</protein>
<keyword evidence="3" id="KW-1185">Reference proteome</keyword>
<comment type="caution">
    <text evidence="2">The sequence shown here is derived from an EMBL/GenBank/DDBJ whole genome shotgun (WGS) entry which is preliminary data.</text>
</comment>
<evidence type="ECO:0000313" key="2">
    <source>
        <dbReference type="EMBL" id="MFC3909114.1"/>
    </source>
</evidence>
<dbReference type="InterPro" id="IPR032710">
    <property type="entry name" value="NTF2-like_dom_sf"/>
</dbReference>
<dbReference type="NCBIfam" id="NF002486">
    <property type="entry name" value="PRK01752.1"/>
    <property type="match status" value="1"/>
</dbReference>
<dbReference type="Gene3D" id="3.10.450.50">
    <property type="match status" value="1"/>
</dbReference>
<name>A0ABV8CGK1_9GAMM</name>
<evidence type="ECO:0000259" key="1">
    <source>
        <dbReference type="Pfam" id="PF17775"/>
    </source>
</evidence>
<sequence length="159" mass="17842">MTVCPCNSTLDYLACCGLYHRQQGIAPTPEALMRSRYSAYSMANIEYIKQTMSGKPLQGFNDVEAARWASSVVWLGLEVVQAYQDNDTTGRVEFIARYLENDTVKSIHEVSDFQGINGRWYYVGGAHVQEPSMKIARNMPCPCGSMKKFKNCHAGRLSI</sequence>
<dbReference type="PANTHER" id="PTHR33747:SF1">
    <property type="entry name" value="ADENYLATE CYCLASE-ASSOCIATED CAP C-TERMINAL DOMAIN-CONTAINING PROTEIN"/>
    <property type="match status" value="1"/>
</dbReference>
<proteinExistence type="predicted"/>
<dbReference type="Pfam" id="PF02810">
    <property type="entry name" value="SEC-C"/>
    <property type="match status" value="1"/>
</dbReference>